<keyword evidence="10" id="KW-1185">Reference proteome</keyword>
<dbReference type="Proteomes" id="UP000036873">
    <property type="component" value="Unassembled WGS sequence"/>
</dbReference>
<accession>A0A0L6U1S8</accession>
<evidence type="ECO:0000256" key="4">
    <source>
        <dbReference type="ARBA" id="ARBA00022989"/>
    </source>
</evidence>
<feature type="transmembrane region" description="Helical" evidence="7">
    <location>
        <begin position="610"/>
        <end position="628"/>
    </location>
</feature>
<evidence type="ECO:0000259" key="8">
    <source>
        <dbReference type="Pfam" id="PF02687"/>
    </source>
</evidence>
<dbReference type="GO" id="GO:0005886">
    <property type="term" value="C:plasma membrane"/>
    <property type="evidence" value="ECO:0007669"/>
    <property type="project" value="UniProtKB-SubCell"/>
</dbReference>
<dbReference type="RefSeq" id="WP_050739455.1">
    <property type="nucleotide sequence ID" value="NZ_LGYO01000012.1"/>
</dbReference>
<comment type="subcellular location">
    <subcellularLocation>
        <location evidence="1">Cell membrane</location>
        <topology evidence="1">Multi-pass membrane protein</topology>
    </subcellularLocation>
</comment>
<dbReference type="EMBL" id="LGYO01000012">
    <property type="protein sequence ID" value="KNZ42463.1"/>
    <property type="molecule type" value="Genomic_DNA"/>
</dbReference>
<evidence type="ECO:0000313" key="9">
    <source>
        <dbReference type="EMBL" id="KNZ42463.1"/>
    </source>
</evidence>
<feature type="transmembrane region" description="Helical" evidence="7">
    <location>
        <begin position="1064"/>
        <end position="1085"/>
    </location>
</feature>
<evidence type="ECO:0000256" key="5">
    <source>
        <dbReference type="ARBA" id="ARBA00023136"/>
    </source>
</evidence>
<feature type="coiled-coil region" evidence="6">
    <location>
        <begin position="241"/>
        <end position="399"/>
    </location>
</feature>
<feature type="domain" description="ABC3 transporter permease C-terminal" evidence="8">
    <location>
        <begin position="611"/>
        <end position="726"/>
    </location>
</feature>
<evidence type="ECO:0000313" key="10">
    <source>
        <dbReference type="Proteomes" id="UP000036873"/>
    </source>
</evidence>
<reference evidence="10" key="1">
    <citation type="submission" date="2015-07" db="EMBL/GenBank/DDBJ databases">
        <title>Draft genome sequence of Acetobacterium bakii DSM 8293, a potential psychrophilic chemical producer through syngas fermentation.</title>
        <authorList>
            <person name="Song Y."/>
            <person name="Hwang S."/>
            <person name="Cho B.-K."/>
        </authorList>
    </citation>
    <scope>NUCLEOTIDE SEQUENCE [LARGE SCALE GENOMIC DNA]</scope>
    <source>
        <strain evidence="10">DSM 8239</strain>
    </source>
</reference>
<feature type="transmembrane region" description="Helical" evidence="7">
    <location>
        <begin position="1105"/>
        <end position="1127"/>
    </location>
</feature>
<dbReference type="OrthoDB" id="5137249at2"/>
<feature type="transmembrane region" description="Helical" evidence="7">
    <location>
        <begin position="777"/>
        <end position="797"/>
    </location>
</feature>
<dbReference type="InterPro" id="IPR038766">
    <property type="entry name" value="Membrane_comp_ABC_pdt"/>
</dbReference>
<sequence>MKALQKDTVREIKGTMSRFLSIVAIIALGISFYGGIKTTGPSMKYTANQYYQEQRLMDLRLVSTYGFQDGDVAAIKETPGVNTVMPSYSADVIIEQGDKRPAIKLMAQPENDGLNQPVIVEGRMPENAGEMLLEMPTQDTAVSSSSQYKLGDTIKLSPEVGDKNLSDTLNRDSFTIVGFVRSPQFVSIERGSTTIGRGELDYFGYIDPTSFVSERYTEVYVLSQASADGVSAFSSEYTTAIEALELEMANLGIERLEVNREDIQNQAEIELEKGRNELADAKQQFADGIAQGEATLADARNQLLAGEAELADGQREYEQTIRDSEAQLADAKNQIAKGEADLAQGPAILQRELDAGQAQLDQLRMGIAQMEAQDPSAQLPELEAQLAEVQAQIAQGEAKLQALFLARAEIEEQIQALDPTAPDYASQLIILNGRLAVNNSQIDSAESGLEIARTTEAQIQAGIDEIQAFLNQLAGMKEQLATGEAALAQAQIDGQNQLAAGRAALDQSKIDVANGEAALEAGNIQGQQTLDAAQNEINRGWAELSEGESQLAEKKAQGEVEINKAAQKLAEAEAEIAAIDFGKWYVFNRADNPGYTSYGEDAQRIDNMSGIFPIFFLLVAALVSFTTMTRMVEEQRTQIGTLKALGYQHYQIASKFFIYALLAAVLGSVLGLALGLNTLPYLITSAYNLLYQMPELTIWIPWVPILVSCLIAVLCTVTAAIAVSYIELREQPSQLMRPKAPKIGKRIFLERIPFIWKHMGFIEKVTARNLMRYKGRFFMTVIGIAGCTALILAGFGLQDAIFSIIPKQFNEISVFDGTLAFKTEGTLTEKAAIKTELNGDSRFSENMLAYQTQIKLQKQGNDLQKQAYLFVPEAAGSMPEFLRLQDRKSGDPIDLEKEEVVLSEKMAKVLDVKVGDTITISSDDESHEVMLGAITENYLENFIYLSPAVYEETFARPLKVNLAYFNLLESTPEIEDAVAKDWLDAPGVVAINYTGNIIASTNDSLSSLNIVVLVMLLSAGALAVVVLYNLTNINISERVREIATIRVLGFYDMEVYKYIFRENIVLSGIGIAVGLVLGVLLNGFIINTVETDIAMFGRGIELSSFLFAILFTMVFTMLVNIVMTPMIKRISMVESLKSIE</sequence>
<dbReference type="STRING" id="52689.AKG39_05920"/>
<dbReference type="PANTHER" id="PTHR30287">
    <property type="entry name" value="MEMBRANE COMPONENT OF PREDICTED ABC SUPERFAMILY METABOLITE UPTAKE TRANSPORTER"/>
    <property type="match status" value="1"/>
</dbReference>
<evidence type="ECO:0000256" key="1">
    <source>
        <dbReference type="ARBA" id="ARBA00004651"/>
    </source>
</evidence>
<evidence type="ECO:0000256" key="6">
    <source>
        <dbReference type="SAM" id="Coils"/>
    </source>
</evidence>
<evidence type="ECO:0000256" key="7">
    <source>
        <dbReference type="SAM" id="Phobius"/>
    </source>
</evidence>
<feature type="transmembrane region" description="Helical" evidence="7">
    <location>
        <begin position="20"/>
        <end position="36"/>
    </location>
</feature>
<dbReference type="PANTHER" id="PTHR30287:SF1">
    <property type="entry name" value="INNER MEMBRANE PROTEIN"/>
    <property type="match status" value="1"/>
</dbReference>
<protein>
    <recommendedName>
        <fullName evidence="8">ABC3 transporter permease C-terminal domain-containing protein</fullName>
    </recommendedName>
</protein>
<keyword evidence="4 7" id="KW-1133">Transmembrane helix</keyword>
<name>A0A0L6U1S8_9FIRM</name>
<feature type="domain" description="ABC3 transporter permease C-terminal" evidence="8">
    <location>
        <begin position="1014"/>
        <end position="1131"/>
    </location>
</feature>
<keyword evidence="5 7" id="KW-0472">Membrane</keyword>
<evidence type="ECO:0000256" key="2">
    <source>
        <dbReference type="ARBA" id="ARBA00022475"/>
    </source>
</evidence>
<dbReference type="Pfam" id="PF02687">
    <property type="entry name" value="FtsX"/>
    <property type="match status" value="2"/>
</dbReference>
<feature type="transmembrane region" description="Helical" evidence="7">
    <location>
        <begin position="699"/>
        <end position="726"/>
    </location>
</feature>
<comment type="caution">
    <text evidence="9">The sequence shown here is derived from an EMBL/GenBank/DDBJ whole genome shotgun (WGS) entry which is preliminary data.</text>
</comment>
<feature type="transmembrane region" description="Helical" evidence="7">
    <location>
        <begin position="1010"/>
        <end position="1030"/>
    </location>
</feature>
<keyword evidence="6" id="KW-0175">Coiled coil</keyword>
<keyword evidence="3 7" id="KW-0812">Transmembrane</keyword>
<dbReference type="AlphaFoldDB" id="A0A0L6U1S8"/>
<dbReference type="InterPro" id="IPR003838">
    <property type="entry name" value="ABC3_permease_C"/>
</dbReference>
<feature type="transmembrane region" description="Helical" evidence="7">
    <location>
        <begin position="656"/>
        <end position="679"/>
    </location>
</feature>
<evidence type="ECO:0000256" key="3">
    <source>
        <dbReference type="ARBA" id="ARBA00022692"/>
    </source>
</evidence>
<organism evidence="9 10">
    <name type="scientific">Acetobacterium bakii</name>
    <dbReference type="NCBI Taxonomy" id="52689"/>
    <lineage>
        <taxon>Bacteria</taxon>
        <taxon>Bacillati</taxon>
        <taxon>Bacillota</taxon>
        <taxon>Clostridia</taxon>
        <taxon>Eubacteriales</taxon>
        <taxon>Eubacteriaceae</taxon>
        <taxon>Acetobacterium</taxon>
    </lineage>
</organism>
<dbReference type="PATRIC" id="fig|52689.4.peg.276"/>
<keyword evidence="2" id="KW-1003">Cell membrane</keyword>
<proteinExistence type="predicted"/>
<gene>
    <name evidence="9" type="ORF">AKG39_05920</name>
</gene>